<gene>
    <name evidence="1" type="ORF">JTE88_07735</name>
</gene>
<accession>A0ABX7IJE0</accession>
<sequence>MDIHASNYGVYGVGEMWHALGCAWIMIGCEQTARLMRLAGLSGKGKGPILGGESAKKM</sequence>
<evidence type="ECO:0000313" key="1">
    <source>
        <dbReference type="EMBL" id="QRV01958.1"/>
    </source>
</evidence>
<dbReference type="RefSeq" id="WP_204424102.1">
    <property type="nucleotide sequence ID" value="NZ_CP070228.1"/>
</dbReference>
<reference evidence="1 2" key="1">
    <citation type="submission" date="2021-02" db="EMBL/GenBank/DDBJ databases">
        <title>Complete Genome Sequence of Arcanobacterium phocisimile strain DSM 26142T from a harbour seal.</title>
        <authorList>
            <person name="Borowiak M."/>
            <person name="Alssahen M."/>
            <person name="Malorny B."/>
            <person name="Laemmler C."/>
            <person name="Siebert U."/>
            <person name="Ploetz M."/>
            <person name="Abdulmawjood A."/>
        </authorList>
    </citation>
    <scope>NUCLEOTIDE SEQUENCE [LARGE SCALE GENOMIC DNA]</scope>
    <source>
        <strain evidence="1 2">DSM 26142</strain>
    </source>
</reference>
<protein>
    <submittedName>
        <fullName evidence="1">Uncharacterized protein</fullName>
    </submittedName>
</protein>
<dbReference type="EMBL" id="CP070228">
    <property type="protein sequence ID" value="QRV01958.1"/>
    <property type="molecule type" value="Genomic_DNA"/>
</dbReference>
<dbReference type="Proteomes" id="UP000602653">
    <property type="component" value="Chromosome"/>
</dbReference>
<keyword evidence="2" id="KW-1185">Reference proteome</keyword>
<organism evidence="1 2">
    <name type="scientific">Arcanobacterium phocisimile</name>
    <dbReference type="NCBI Taxonomy" id="1302235"/>
    <lineage>
        <taxon>Bacteria</taxon>
        <taxon>Bacillati</taxon>
        <taxon>Actinomycetota</taxon>
        <taxon>Actinomycetes</taxon>
        <taxon>Actinomycetales</taxon>
        <taxon>Actinomycetaceae</taxon>
        <taxon>Arcanobacterium</taxon>
    </lineage>
</organism>
<name>A0ABX7IJE0_9ACTO</name>
<proteinExistence type="predicted"/>
<evidence type="ECO:0000313" key="2">
    <source>
        <dbReference type="Proteomes" id="UP000602653"/>
    </source>
</evidence>